<organism evidence="1 2">
    <name type="scientific">Diacronema lutheri</name>
    <name type="common">Unicellular marine alga</name>
    <name type="synonym">Monochrysis lutheri</name>
    <dbReference type="NCBI Taxonomy" id="2081491"/>
    <lineage>
        <taxon>Eukaryota</taxon>
        <taxon>Haptista</taxon>
        <taxon>Haptophyta</taxon>
        <taxon>Pavlovophyceae</taxon>
        <taxon>Pavlovales</taxon>
        <taxon>Pavlovaceae</taxon>
        <taxon>Diacronema</taxon>
    </lineage>
</organism>
<dbReference type="OrthoDB" id="66881at2759"/>
<evidence type="ECO:0008006" key="3">
    <source>
        <dbReference type="Google" id="ProtNLM"/>
    </source>
</evidence>
<reference evidence="1" key="1">
    <citation type="submission" date="2021-05" db="EMBL/GenBank/DDBJ databases">
        <title>The genome of the haptophyte Pavlova lutheri (Diacronema luteri, Pavlovales) - a model for lipid biosynthesis in eukaryotic algae.</title>
        <authorList>
            <person name="Hulatt C.J."/>
            <person name="Posewitz M.C."/>
        </authorList>
    </citation>
    <scope>NUCLEOTIDE SEQUENCE</scope>
    <source>
        <strain evidence="1">NIVA-4/92</strain>
    </source>
</reference>
<dbReference type="Gene3D" id="3.40.50.720">
    <property type="entry name" value="NAD(P)-binding Rossmann-like Domain"/>
    <property type="match status" value="1"/>
</dbReference>
<dbReference type="Proteomes" id="UP000751190">
    <property type="component" value="Unassembled WGS sequence"/>
</dbReference>
<dbReference type="SUPFAM" id="SSF51905">
    <property type="entry name" value="FAD/NAD(P)-binding domain"/>
    <property type="match status" value="2"/>
</dbReference>
<comment type="caution">
    <text evidence="1">The sequence shown here is derived from an EMBL/GenBank/DDBJ whole genome shotgun (WGS) entry which is preliminary data.</text>
</comment>
<dbReference type="Gene3D" id="3.50.50.60">
    <property type="entry name" value="FAD/NAD(P)-binding domain"/>
    <property type="match status" value="1"/>
</dbReference>
<dbReference type="AlphaFoldDB" id="A0A8J5XG37"/>
<sequence>MRVAIIGAGPIGLDVAANLLAAHPSIRVDVFERGLTVAASVREWGECVTLFTPNELNVSPAMAAALERTGRPVADARACPTGREYVEQTLEPLVDALCSYNAPPSGGAGDAAPADGASAPRFRVHVGALVESIGRGRLRKTEAVAADGDARRAAEPFHLLVRDVPPHDGGAGARARRGAQRYERGFDAVVDATGTYDAENANGLGEGGVPALGEADVDAALRPSVAGANAEHAPPRAQLFRTIPDALGRDRAAFAGRTVCLVGAGYSAATLAVALDALGADGPSSVLWLTRADGAAPYERLAADPLPSRDALCARANALCNRADAPAAVEPDAKRAKAGDAVAPAARHFAHEAGATVVQLALDGARAQIEVTYATGGAERVARVDTLVALVGYRPDLQLARELHAHLCYASEGPMKLAASLLKASASAGGTSGGDCMSQAAPGAGTLLTPEPRFFVLGAKSYARNPAFLLRVGFEQARLVAELLRADADARSHEGPAAVVAGAQ</sequence>
<keyword evidence="2" id="KW-1185">Reference proteome</keyword>
<gene>
    <name evidence="1" type="ORF">KFE25_014274</name>
</gene>
<proteinExistence type="predicted"/>
<protein>
    <recommendedName>
        <fullName evidence="3">FAD/NAD(P)-binding domain-containing protein</fullName>
    </recommendedName>
</protein>
<dbReference type="InterPro" id="IPR036188">
    <property type="entry name" value="FAD/NAD-bd_sf"/>
</dbReference>
<evidence type="ECO:0000313" key="2">
    <source>
        <dbReference type="Proteomes" id="UP000751190"/>
    </source>
</evidence>
<name>A0A8J5XG37_DIALT</name>
<dbReference type="EMBL" id="JAGTXO010000035">
    <property type="protein sequence ID" value="KAG8460129.1"/>
    <property type="molecule type" value="Genomic_DNA"/>
</dbReference>
<evidence type="ECO:0000313" key="1">
    <source>
        <dbReference type="EMBL" id="KAG8460129.1"/>
    </source>
</evidence>
<dbReference type="OMA" id="VYLVGMK"/>
<accession>A0A8J5XG37</accession>